<proteinExistence type="predicted"/>
<feature type="non-terminal residue" evidence="1">
    <location>
        <position position="1"/>
    </location>
</feature>
<dbReference type="AlphaFoldDB" id="A0A3B1A316"/>
<protein>
    <submittedName>
        <fullName evidence="1">Uncharacterized protein</fullName>
    </submittedName>
</protein>
<reference evidence="1" key="1">
    <citation type="submission" date="2018-06" db="EMBL/GenBank/DDBJ databases">
        <authorList>
            <person name="Zhirakovskaya E."/>
        </authorList>
    </citation>
    <scope>NUCLEOTIDE SEQUENCE</scope>
</reference>
<accession>A0A3B1A316</accession>
<gene>
    <name evidence="1" type="ORF">MNBD_GAMMA23-2403</name>
</gene>
<sequence>QIEASQEILNITLHYLNNKIEVEIILPVLLLEHPSQTILEQKHDFAEQFKLVADSLDEVESIKLLFQ</sequence>
<dbReference type="EMBL" id="UOFT01000027">
    <property type="protein sequence ID" value="VAW92559.1"/>
    <property type="molecule type" value="Genomic_DNA"/>
</dbReference>
<evidence type="ECO:0000313" key="1">
    <source>
        <dbReference type="EMBL" id="VAW92559.1"/>
    </source>
</evidence>
<organism evidence="1">
    <name type="scientific">hydrothermal vent metagenome</name>
    <dbReference type="NCBI Taxonomy" id="652676"/>
    <lineage>
        <taxon>unclassified sequences</taxon>
        <taxon>metagenomes</taxon>
        <taxon>ecological metagenomes</taxon>
    </lineage>
</organism>
<name>A0A3B1A316_9ZZZZ</name>